<comment type="caution">
    <text evidence="1">The sequence shown here is derived from an EMBL/GenBank/DDBJ whole genome shotgun (WGS) entry which is preliminary data.</text>
</comment>
<protein>
    <submittedName>
        <fullName evidence="1">Uncharacterized protein</fullName>
    </submittedName>
</protein>
<accession>A0A1J8QFU5</accession>
<proteinExistence type="predicted"/>
<evidence type="ECO:0000313" key="1">
    <source>
        <dbReference type="EMBL" id="OJA10628.1"/>
    </source>
</evidence>
<dbReference type="Proteomes" id="UP000183567">
    <property type="component" value="Unassembled WGS sequence"/>
</dbReference>
<sequence length="69" mass="7629">MEENGQDHEEGDDDYETVEFHNNELGEPTKIPIPPPTVLKKRKVDSAIPTIIATLTRSLPFAESPGSEP</sequence>
<organism evidence="1 2">
    <name type="scientific">Rhizopogon vesiculosus</name>
    <dbReference type="NCBI Taxonomy" id="180088"/>
    <lineage>
        <taxon>Eukaryota</taxon>
        <taxon>Fungi</taxon>
        <taxon>Dikarya</taxon>
        <taxon>Basidiomycota</taxon>
        <taxon>Agaricomycotina</taxon>
        <taxon>Agaricomycetes</taxon>
        <taxon>Agaricomycetidae</taxon>
        <taxon>Boletales</taxon>
        <taxon>Suillineae</taxon>
        <taxon>Rhizopogonaceae</taxon>
        <taxon>Rhizopogon</taxon>
    </lineage>
</organism>
<dbReference type="AlphaFoldDB" id="A0A1J8QFU5"/>
<reference evidence="1 2" key="1">
    <citation type="submission" date="2016-03" db="EMBL/GenBank/DDBJ databases">
        <title>Comparative genomics of the ectomycorrhizal sister species Rhizopogon vinicolor and Rhizopogon vesiculosus (Basidiomycota: Boletales) reveals a divergence of the mating type B locus.</title>
        <authorList>
            <person name="Mujic A.B."/>
            <person name="Kuo A."/>
            <person name="Tritt A."/>
            <person name="Lipzen A."/>
            <person name="Chen C."/>
            <person name="Johnson J."/>
            <person name="Sharma A."/>
            <person name="Barry K."/>
            <person name="Grigoriev I.V."/>
            <person name="Spatafora J.W."/>
        </authorList>
    </citation>
    <scope>NUCLEOTIDE SEQUENCE [LARGE SCALE GENOMIC DNA]</scope>
    <source>
        <strain evidence="1 2">AM-OR11-056</strain>
    </source>
</reference>
<feature type="non-terminal residue" evidence="1">
    <location>
        <position position="69"/>
    </location>
</feature>
<evidence type="ECO:0000313" key="2">
    <source>
        <dbReference type="Proteomes" id="UP000183567"/>
    </source>
</evidence>
<dbReference type="OrthoDB" id="3063862at2759"/>
<keyword evidence="2" id="KW-1185">Reference proteome</keyword>
<gene>
    <name evidence="1" type="ORF">AZE42_13219</name>
</gene>
<dbReference type="EMBL" id="LVVM01005411">
    <property type="protein sequence ID" value="OJA10628.1"/>
    <property type="molecule type" value="Genomic_DNA"/>
</dbReference>
<name>A0A1J8QFU5_9AGAM</name>